<dbReference type="KEGG" id="ggr:HKW67_14885"/>
<organism evidence="2 3">
    <name type="scientific">Gemmatimonas groenlandica</name>
    <dbReference type="NCBI Taxonomy" id="2732249"/>
    <lineage>
        <taxon>Bacteria</taxon>
        <taxon>Pseudomonadati</taxon>
        <taxon>Gemmatimonadota</taxon>
        <taxon>Gemmatimonadia</taxon>
        <taxon>Gemmatimonadales</taxon>
        <taxon>Gemmatimonadaceae</taxon>
        <taxon>Gemmatimonas</taxon>
    </lineage>
</organism>
<dbReference type="AlphaFoldDB" id="A0A6M4IT98"/>
<protein>
    <submittedName>
        <fullName evidence="2">Uncharacterized protein</fullName>
    </submittedName>
</protein>
<evidence type="ECO:0000313" key="3">
    <source>
        <dbReference type="Proteomes" id="UP000500938"/>
    </source>
</evidence>
<gene>
    <name evidence="2" type="ORF">HKW67_14885</name>
</gene>
<feature type="chain" id="PRO_5026802276" evidence="1">
    <location>
        <begin position="27"/>
        <end position="443"/>
    </location>
</feature>
<dbReference type="RefSeq" id="WP_171226139.1">
    <property type="nucleotide sequence ID" value="NZ_CP053085.1"/>
</dbReference>
<accession>A0A6M4IT98</accession>
<dbReference type="EMBL" id="CP053085">
    <property type="protein sequence ID" value="QJR36706.1"/>
    <property type="molecule type" value="Genomic_DNA"/>
</dbReference>
<evidence type="ECO:0000313" key="2">
    <source>
        <dbReference type="EMBL" id="QJR36706.1"/>
    </source>
</evidence>
<dbReference type="Proteomes" id="UP000500938">
    <property type="component" value="Chromosome"/>
</dbReference>
<name>A0A6M4IT98_9BACT</name>
<feature type="signal peptide" evidence="1">
    <location>
        <begin position="1"/>
        <end position="26"/>
    </location>
</feature>
<proteinExistence type="predicted"/>
<sequence length="443" mass="46355">MTLYFARTLALPGLLTALASSASAQARPPIRQLGAVHATTTDSLGMVNNVRALPGGRLLVNDATSRRVLLVDSAFKLISIVADSTSSTANAYGPRSGSLIAYRGDSTLFVDAASLSMLVIDPAGKIGRVMSVPRSQDAMMLAAGGLGTGAYYSNGYLVYRGMPGFRMQMGPSGTPTMPSVADTMAIVRVNLQSRAVDTVGFIKIPKTNTNMTRSDDGKISISIEVNPLPVVDDWVVTSSGDIALLRGKDYHVDWMSPDGTHRSSPKMAFDWKRLTDEQKVALIDSVKAIRDRAAAANPGQGNAMAAAFGAALGTGGGAGGAAPQMVMRFESRGPGGPPGGGAAPQIMAPQINYVSPSELPDYQPAFFATSAKADDDGNIWVRTIPTKPTPGGAVYDVVNAKGEVVDRVQIPENRTIVGFGAGGVVILAVREGMTTKLERARVK</sequence>
<evidence type="ECO:0000256" key="1">
    <source>
        <dbReference type="SAM" id="SignalP"/>
    </source>
</evidence>
<reference evidence="2 3" key="1">
    <citation type="submission" date="2020-05" db="EMBL/GenBank/DDBJ databases">
        <title>Complete genome sequence of Gemmatimonas greenlandica TET16.</title>
        <authorList>
            <person name="Zeng Y."/>
        </authorList>
    </citation>
    <scope>NUCLEOTIDE SEQUENCE [LARGE SCALE GENOMIC DNA]</scope>
    <source>
        <strain evidence="2 3">TET16</strain>
    </source>
</reference>
<keyword evidence="1" id="KW-0732">Signal</keyword>
<keyword evidence="3" id="KW-1185">Reference proteome</keyword>